<dbReference type="InterPro" id="IPR010982">
    <property type="entry name" value="Lambda_DNA-bd_dom_sf"/>
</dbReference>
<feature type="domain" description="HTH cro/C1-type" evidence="1">
    <location>
        <begin position="5"/>
        <end position="57"/>
    </location>
</feature>
<dbReference type="EMBL" id="PVLV01000561">
    <property type="protein sequence ID" value="PRH76150.1"/>
    <property type="molecule type" value="Genomic_DNA"/>
</dbReference>
<dbReference type="CDD" id="cd00093">
    <property type="entry name" value="HTH_XRE"/>
    <property type="match status" value="1"/>
</dbReference>
<dbReference type="InterPro" id="IPR043917">
    <property type="entry name" value="DUF5753"/>
</dbReference>
<dbReference type="PROSITE" id="PS50943">
    <property type="entry name" value="HTH_CROC1"/>
    <property type="match status" value="1"/>
</dbReference>
<sequence length="258" mass="28971">MGGLIKRFRTRKNLTQKELSELLVMSESLLGAYECAERIPSALFLKDADQALDADGLLVDCIEMMEEETYSPKFLNWKRTEAEAAIISAYECMVIPGLLQTPEYARALYLSRVPAYDPEDLDRHVEARLARQVVLDRKPKPIVSYVVEQAVLERDLGGAAVLKEQLDHLLDLLRTHPNITVQVMPTQRAVHAGLHGPFHLLSTPEGRNLAYTEGQGGDTLISRPEEVNRMIELFGALRGQALTPWESVELIERIAARL</sequence>
<gene>
    <name evidence="2" type="ORF">C6N75_27160</name>
</gene>
<proteinExistence type="predicted"/>
<evidence type="ECO:0000313" key="3">
    <source>
        <dbReference type="Proteomes" id="UP000239322"/>
    </source>
</evidence>
<comment type="caution">
    <text evidence="2">The sequence shown here is derived from an EMBL/GenBank/DDBJ whole genome shotgun (WGS) entry which is preliminary data.</text>
</comment>
<organism evidence="2 3">
    <name type="scientific">Streptomyces solincola</name>
    <dbReference type="NCBI Taxonomy" id="2100817"/>
    <lineage>
        <taxon>Bacteria</taxon>
        <taxon>Bacillati</taxon>
        <taxon>Actinomycetota</taxon>
        <taxon>Actinomycetes</taxon>
        <taxon>Kitasatosporales</taxon>
        <taxon>Streptomycetaceae</taxon>
        <taxon>Streptomyces</taxon>
    </lineage>
</organism>
<dbReference type="Pfam" id="PF19054">
    <property type="entry name" value="DUF5753"/>
    <property type="match status" value="1"/>
</dbReference>
<keyword evidence="3" id="KW-1185">Reference proteome</keyword>
<dbReference type="Gene3D" id="1.10.260.40">
    <property type="entry name" value="lambda repressor-like DNA-binding domains"/>
    <property type="match status" value="1"/>
</dbReference>
<reference evidence="2 3" key="1">
    <citation type="submission" date="2018-03" db="EMBL/GenBank/DDBJ databases">
        <title>Novel Streptomyces sp. from soil.</title>
        <authorList>
            <person name="Tan G.Y.A."/>
            <person name="Lee Z.Y."/>
        </authorList>
    </citation>
    <scope>NUCLEOTIDE SEQUENCE [LARGE SCALE GENOMIC DNA]</scope>
    <source>
        <strain evidence="2 3">ST5x</strain>
    </source>
</reference>
<dbReference type="Proteomes" id="UP000239322">
    <property type="component" value="Unassembled WGS sequence"/>
</dbReference>
<evidence type="ECO:0000259" key="1">
    <source>
        <dbReference type="PROSITE" id="PS50943"/>
    </source>
</evidence>
<dbReference type="SMART" id="SM00530">
    <property type="entry name" value="HTH_XRE"/>
    <property type="match status" value="1"/>
</dbReference>
<protein>
    <submittedName>
        <fullName evidence="2">Transcriptional regulator</fullName>
    </submittedName>
</protein>
<dbReference type="InterPro" id="IPR001387">
    <property type="entry name" value="Cro/C1-type_HTH"/>
</dbReference>
<accession>A0A2S9PP05</accession>
<name>A0A2S9PP05_9ACTN</name>
<dbReference type="SUPFAM" id="SSF47413">
    <property type="entry name" value="lambda repressor-like DNA-binding domains"/>
    <property type="match status" value="1"/>
</dbReference>
<dbReference type="OrthoDB" id="5177600at2"/>
<evidence type="ECO:0000313" key="2">
    <source>
        <dbReference type="EMBL" id="PRH76150.1"/>
    </source>
</evidence>
<dbReference type="GO" id="GO:0003677">
    <property type="term" value="F:DNA binding"/>
    <property type="evidence" value="ECO:0007669"/>
    <property type="project" value="InterPro"/>
</dbReference>
<dbReference type="AlphaFoldDB" id="A0A2S9PP05"/>
<dbReference type="Pfam" id="PF13560">
    <property type="entry name" value="HTH_31"/>
    <property type="match status" value="1"/>
</dbReference>